<evidence type="ECO:0000313" key="3">
    <source>
        <dbReference type="Proteomes" id="UP000008810"/>
    </source>
</evidence>
<dbReference type="Gramene" id="KQK22572">
    <property type="protein sequence ID" value="KQK22572"/>
    <property type="gene ID" value="BRADI_1g68165v3"/>
</dbReference>
<dbReference type="InParanoid" id="A0A0Q3KDR9"/>
<dbReference type="OrthoDB" id="714720at2759"/>
<proteinExistence type="predicted"/>
<evidence type="ECO:0000313" key="1">
    <source>
        <dbReference type="EMBL" id="KQK22572.2"/>
    </source>
</evidence>
<dbReference type="AlphaFoldDB" id="A0A0Q3KDR9"/>
<reference evidence="1 2" key="1">
    <citation type="journal article" date="2010" name="Nature">
        <title>Genome sequencing and analysis of the model grass Brachypodium distachyon.</title>
        <authorList>
            <consortium name="International Brachypodium Initiative"/>
        </authorList>
    </citation>
    <scope>NUCLEOTIDE SEQUENCE [LARGE SCALE GENOMIC DNA]</scope>
    <source>
        <strain evidence="1 2">Bd21</strain>
    </source>
</reference>
<protein>
    <submittedName>
        <fullName evidence="1 2">Uncharacterized protein</fullName>
    </submittedName>
</protein>
<keyword evidence="3" id="KW-1185">Reference proteome</keyword>
<gene>
    <name evidence="1" type="ORF">BRADI_1g68165v3</name>
</gene>
<reference evidence="1" key="2">
    <citation type="submission" date="2017-06" db="EMBL/GenBank/DDBJ databases">
        <title>WGS assembly of Brachypodium distachyon.</title>
        <authorList>
            <consortium name="The International Brachypodium Initiative"/>
            <person name="Lucas S."/>
            <person name="Harmon-Smith M."/>
            <person name="Lail K."/>
            <person name="Tice H."/>
            <person name="Grimwood J."/>
            <person name="Bruce D."/>
            <person name="Barry K."/>
            <person name="Shu S."/>
            <person name="Lindquist E."/>
            <person name="Wang M."/>
            <person name="Pitluck S."/>
            <person name="Vogel J.P."/>
            <person name="Garvin D.F."/>
            <person name="Mockler T.C."/>
            <person name="Schmutz J."/>
            <person name="Rokhsar D."/>
            <person name="Bevan M.W."/>
        </authorList>
    </citation>
    <scope>NUCLEOTIDE SEQUENCE</scope>
    <source>
        <strain evidence="1">Bd21</strain>
    </source>
</reference>
<reference evidence="2" key="3">
    <citation type="submission" date="2018-08" db="UniProtKB">
        <authorList>
            <consortium name="EnsemblPlants"/>
        </authorList>
    </citation>
    <scope>IDENTIFICATION</scope>
    <source>
        <strain evidence="2">cv. Bd21</strain>
    </source>
</reference>
<dbReference type="EnsemblPlants" id="KQK22572">
    <property type="protein sequence ID" value="KQK22572"/>
    <property type="gene ID" value="BRADI_1g68165v3"/>
</dbReference>
<dbReference type="EMBL" id="CM000880">
    <property type="protein sequence ID" value="KQK22572.2"/>
    <property type="molecule type" value="Genomic_DNA"/>
</dbReference>
<name>A0A0Q3KDR9_BRADI</name>
<dbReference type="Proteomes" id="UP000008810">
    <property type="component" value="Chromosome 1"/>
</dbReference>
<sequence>MLVFFLYQWPNHCWGSLGINWDLTLTLGERLFAAQAAWQRGLFWETFTLAAWAIWKVRNAKLFDNAAPTLSAWRAYLRADLELLAFRSTKETFKFKLHQILQCFFS</sequence>
<accession>A0A0Q3KDR9</accession>
<evidence type="ECO:0000313" key="2">
    <source>
        <dbReference type="EnsemblPlants" id="KQK22572"/>
    </source>
</evidence>
<organism evidence="1">
    <name type="scientific">Brachypodium distachyon</name>
    <name type="common">Purple false brome</name>
    <name type="synonym">Trachynia distachya</name>
    <dbReference type="NCBI Taxonomy" id="15368"/>
    <lineage>
        <taxon>Eukaryota</taxon>
        <taxon>Viridiplantae</taxon>
        <taxon>Streptophyta</taxon>
        <taxon>Embryophyta</taxon>
        <taxon>Tracheophyta</taxon>
        <taxon>Spermatophyta</taxon>
        <taxon>Magnoliopsida</taxon>
        <taxon>Liliopsida</taxon>
        <taxon>Poales</taxon>
        <taxon>Poaceae</taxon>
        <taxon>BOP clade</taxon>
        <taxon>Pooideae</taxon>
        <taxon>Stipodae</taxon>
        <taxon>Brachypodieae</taxon>
        <taxon>Brachypodium</taxon>
    </lineage>
</organism>